<feature type="compositionally biased region" description="Basic and acidic residues" evidence="1">
    <location>
        <begin position="58"/>
        <end position="74"/>
    </location>
</feature>
<evidence type="ECO:0000313" key="2">
    <source>
        <dbReference type="EMBL" id="QDU84600.1"/>
    </source>
</evidence>
<accession>A0A518CZE2</accession>
<feature type="region of interest" description="Disordered" evidence="1">
    <location>
        <begin position="54"/>
        <end position="83"/>
    </location>
</feature>
<evidence type="ECO:0000256" key="1">
    <source>
        <dbReference type="SAM" id="MobiDB-lite"/>
    </source>
</evidence>
<reference evidence="2 3" key="1">
    <citation type="submission" date="2019-02" db="EMBL/GenBank/DDBJ databases">
        <title>Deep-cultivation of Planctomycetes and their phenomic and genomic characterization uncovers novel biology.</title>
        <authorList>
            <person name="Wiegand S."/>
            <person name="Jogler M."/>
            <person name="Boedeker C."/>
            <person name="Pinto D."/>
            <person name="Vollmers J."/>
            <person name="Rivas-Marin E."/>
            <person name="Kohn T."/>
            <person name="Peeters S.H."/>
            <person name="Heuer A."/>
            <person name="Rast P."/>
            <person name="Oberbeckmann S."/>
            <person name="Bunk B."/>
            <person name="Jeske O."/>
            <person name="Meyerdierks A."/>
            <person name="Storesund J.E."/>
            <person name="Kallscheuer N."/>
            <person name="Luecker S."/>
            <person name="Lage O.M."/>
            <person name="Pohl T."/>
            <person name="Merkel B.J."/>
            <person name="Hornburger P."/>
            <person name="Mueller R.-W."/>
            <person name="Bruemmer F."/>
            <person name="Labrenz M."/>
            <person name="Spormann A.M."/>
            <person name="Op den Camp H."/>
            <person name="Overmann J."/>
            <person name="Amann R."/>
            <person name="Jetten M.S.M."/>
            <person name="Mascher T."/>
            <person name="Medema M.H."/>
            <person name="Devos D.P."/>
            <person name="Kaster A.-K."/>
            <person name="Ovreas L."/>
            <person name="Rohde M."/>
            <person name="Galperin M.Y."/>
            <person name="Jogler C."/>
        </authorList>
    </citation>
    <scope>NUCLEOTIDE SEQUENCE [LARGE SCALE GENOMIC DNA]</scope>
    <source>
        <strain evidence="2 3">Pla163</strain>
    </source>
</reference>
<evidence type="ECO:0000313" key="3">
    <source>
        <dbReference type="Proteomes" id="UP000319342"/>
    </source>
</evidence>
<protein>
    <submittedName>
        <fullName evidence="2">Uncharacterized protein</fullName>
    </submittedName>
</protein>
<name>A0A518CZE2_9BACT</name>
<proteinExistence type="predicted"/>
<gene>
    <name evidence="2" type="ORF">Pla163_17110</name>
</gene>
<dbReference type="Proteomes" id="UP000319342">
    <property type="component" value="Chromosome"/>
</dbReference>
<sequence length="866" mass="93027">MLAGLVALLVIAIAALVAVLGSGAGGPAVFGGVDRGVDEPRLDGEGLEPSAALANTAERAESERAVLDTDRDGSDPTTADVATIPWPKDGIDLVVVDAETGEPVPHALVRFVDPPLSALDRMDTQLSLLEQLDRDGSAIRCDAEGRVRVPYGTWEVVAQAEGRRGGADLTRHQPDETIEVRIHTLERLQVRVVDGLGRPAPDAAVVLSDPARGSWGQRVERRTSDSSGRVVFDFPDPAGAEDLEASLDGFFFSPAWVDPREEDAELVLPPHGSVVVDFGDARFIEGEPISLDLEWKGLVSTPSRVLPVKNGLVRFEPFQLGLQFHVLAPLGVELAEWGPFVGPTVQGETVLIHAQLAEPIAGMRGRVVDERGDPVGSVELVMARLGQAFAEPDQASRFTTAADGTFLAVLPKIPRNRGKLVLRDLAADGRSAPIELTGLGEDHVADLGTIVLRRDLVRVHGTVFGNGGTLEGASLTCAFSIPLDGSVSEEVGRTGLLLIERTGLEPAPGSFVAIDARVYSGENGEFSCSVPPDATAVYLVVTHPQHHGHMLASPLPAGHLRVVLEPDPVLRGRLSVPEWWGDTGRISIVSLEGTSRRVHSFTRSDIGRIAGRAPDPGEDSFLFHAPSFEPIGLELTTGRHGRVVADLGRYAPTLDTSVLHPDLDPLDLSTFVRLVEIAIEPPRTDTDAGASYLLWIEDADEDNWWSSAGATSGPWDAQVLLPIHHAGDLIVKSDRCRPARIPAGVERHAVQLELGPPVVLRLESLAQLPEGVRLAFELVVGLWTRELRPDDDGVVREHLAGPGPVQLRMTTYVPRLAEGEIRDPRWDRLNRYPLVLAAFDVGDEGVELDVAVPDLAGLMQLFDDAH</sequence>
<organism evidence="2 3">
    <name type="scientific">Rohdeia mirabilis</name>
    <dbReference type="NCBI Taxonomy" id="2528008"/>
    <lineage>
        <taxon>Bacteria</taxon>
        <taxon>Pseudomonadati</taxon>
        <taxon>Planctomycetota</taxon>
        <taxon>Planctomycetia</taxon>
        <taxon>Planctomycetia incertae sedis</taxon>
        <taxon>Rohdeia</taxon>
    </lineage>
</organism>
<dbReference type="AlphaFoldDB" id="A0A518CZE2"/>
<keyword evidence="3" id="KW-1185">Reference proteome</keyword>
<dbReference type="EMBL" id="CP036290">
    <property type="protein sequence ID" value="QDU84600.1"/>
    <property type="molecule type" value="Genomic_DNA"/>
</dbReference>